<proteinExistence type="predicted"/>
<dbReference type="InterPro" id="IPR012851">
    <property type="entry name" value="Spore_coat_CotF-like"/>
</dbReference>
<dbReference type="Pfam" id="PF07875">
    <property type="entry name" value="Coat_F"/>
    <property type="match status" value="1"/>
</dbReference>
<protein>
    <recommendedName>
        <fullName evidence="3">Coat F domain-containing protein</fullName>
    </recommendedName>
</protein>
<dbReference type="GeneID" id="93163578"/>
<dbReference type="RefSeq" id="WP_007869412.1">
    <property type="nucleotide sequence ID" value="NZ_KQ235875.1"/>
</dbReference>
<reference evidence="1 2" key="1">
    <citation type="submission" date="2011-04" db="EMBL/GenBank/DDBJ databases">
        <title>The Genome Sequence of Clostridium citroniae WAL-19142.</title>
        <authorList>
            <consortium name="The Broad Institute Genome Sequencing Platform"/>
            <person name="Earl A."/>
            <person name="Ward D."/>
            <person name="Feldgarden M."/>
            <person name="Gevers D."/>
            <person name="Warren Y.A."/>
            <person name="Tyrrell K.L."/>
            <person name="Citron D.M."/>
            <person name="Goldstein E.J."/>
            <person name="Daigneault M."/>
            <person name="Allen-Vercoe E."/>
            <person name="Young S.K."/>
            <person name="Zeng Q."/>
            <person name="Gargeya S."/>
            <person name="Fitzgerald M."/>
            <person name="Haas B."/>
            <person name="Abouelleil A."/>
            <person name="Alvarado L."/>
            <person name="Arachchi H.M."/>
            <person name="Berlin A."/>
            <person name="Brown A."/>
            <person name="Chapman S.B."/>
            <person name="Chen Z."/>
            <person name="Dunbar C."/>
            <person name="Freedman E."/>
            <person name="Gearin G."/>
            <person name="Gellesch M."/>
            <person name="Goldberg J."/>
            <person name="Griggs A."/>
            <person name="Gujja S."/>
            <person name="Heilman E.R."/>
            <person name="Heiman D."/>
            <person name="Howarth C."/>
            <person name="Larson L."/>
            <person name="Lui A."/>
            <person name="MacDonald P.J."/>
            <person name="Mehta T."/>
            <person name="Montmayeur A."/>
            <person name="Murphy C."/>
            <person name="Neiman D."/>
            <person name="Pearson M."/>
            <person name="Priest M."/>
            <person name="Roberts A."/>
            <person name="Saif S."/>
            <person name="Shea T."/>
            <person name="Shenoy N."/>
            <person name="Sisk P."/>
            <person name="Stolte C."/>
            <person name="Sykes S."/>
            <person name="White J."/>
            <person name="Yandava C."/>
            <person name="Wortman J."/>
            <person name="Nusbaum C."/>
            <person name="Birren B."/>
        </authorList>
    </citation>
    <scope>NUCLEOTIDE SEQUENCE [LARGE SCALE GENOMIC DNA]</scope>
    <source>
        <strain evidence="1 2">WAL-19142</strain>
    </source>
</reference>
<dbReference type="PATRIC" id="fig|742734.4.peg.100"/>
<dbReference type="EMBL" id="ADLK01000001">
    <property type="protein sequence ID" value="KMW24233.1"/>
    <property type="molecule type" value="Genomic_DNA"/>
</dbReference>
<name>A0A0J9CG48_9FIRM</name>
<comment type="caution">
    <text evidence="1">The sequence shown here is derived from an EMBL/GenBank/DDBJ whole genome shotgun (WGS) entry which is preliminary data.</text>
</comment>
<dbReference type="Proteomes" id="UP000037392">
    <property type="component" value="Unassembled WGS sequence"/>
</dbReference>
<gene>
    <name evidence="1" type="ORF">HMPREF9470_00095</name>
</gene>
<evidence type="ECO:0000313" key="1">
    <source>
        <dbReference type="EMBL" id="KMW24233.1"/>
    </source>
</evidence>
<organism evidence="1 2">
    <name type="scientific">[Clostridium] citroniae WAL-19142</name>
    <dbReference type="NCBI Taxonomy" id="742734"/>
    <lineage>
        <taxon>Bacteria</taxon>
        <taxon>Bacillati</taxon>
        <taxon>Bacillota</taxon>
        <taxon>Clostridia</taxon>
        <taxon>Lachnospirales</taxon>
        <taxon>Lachnospiraceae</taxon>
        <taxon>Enterocloster</taxon>
    </lineage>
</organism>
<evidence type="ECO:0000313" key="2">
    <source>
        <dbReference type="Proteomes" id="UP000037392"/>
    </source>
</evidence>
<dbReference type="AlphaFoldDB" id="A0A0J9CG48"/>
<sequence>MDDKCIMENLLLTEKGVCDLYVHGTIESSTTNVHQTFNQALNDSLCLQDDIYKQMSARGWYQTEQAEQQKIQKVKNQFAGM</sequence>
<evidence type="ECO:0008006" key="3">
    <source>
        <dbReference type="Google" id="ProtNLM"/>
    </source>
</evidence>
<dbReference type="OrthoDB" id="1685263at2"/>
<accession>A0A0J9CG48</accession>